<dbReference type="EMBL" id="GBRH01181470">
    <property type="protein sequence ID" value="JAE16426.1"/>
    <property type="molecule type" value="Transcribed_RNA"/>
</dbReference>
<proteinExistence type="predicted"/>
<dbReference type="PROSITE" id="PS50818">
    <property type="entry name" value="INTEIN_C_TER"/>
    <property type="match status" value="1"/>
</dbReference>
<organism evidence="2">
    <name type="scientific">Arundo donax</name>
    <name type="common">Giant reed</name>
    <name type="synonym">Donax arundinaceus</name>
    <dbReference type="NCBI Taxonomy" id="35708"/>
    <lineage>
        <taxon>Eukaryota</taxon>
        <taxon>Viridiplantae</taxon>
        <taxon>Streptophyta</taxon>
        <taxon>Embryophyta</taxon>
        <taxon>Tracheophyta</taxon>
        <taxon>Spermatophyta</taxon>
        <taxon>Magnoliopsida</taxon>
        <taxon>Liliopsida</taxon>
        <taxon>Poales</taxon>
        <taxon>Poaceae</taxon>
        <taxon>PACMAD clade</taxon>
        <taxon>Arundinoideae</taxon>
        <taxon>Arundineae</taxon>
        <taxon>Arundo</taxon>
    </lineage>
</organism>
<keyword evidence="1" id="KW-0472">Membrane</keyword>
<feature type="transmembrane region" description="Helical" evidence="1">
    <location>
        <begin position="21"/>
        <end position="44"/>
    </location>
</feature>
<sequence length="99" mass="11606">MGKLIFHCHVSGWNWMRDCFFIFRISFVTHNFIIRSSFITHNFIMVHSFFIVHSLFVVRKLCIISLWSVSICSMSCSISNRSVRRVSITSVWRSVNGSL</sequence>
<dbReference type="InterPro" id="IPR030934">
    <property type="entry name" value="Intein_C"/>
</dbReference>
<evidence type="ECO:0000313" key="2">
    <source>
        <dbReference type="EMBL" id="JAE16426.1"/>
    </source>
</evidence>
<evidence type="ECO:0000256" key="1">
    <source>
        <dbReference type="SAM" id="Phobius"/>
    </source>
</evidence>
<dbReference type="AlphaFoldDB" id="A0A0A9G1K8"/>
<reference evidence="2" key="2">
    <citation type="journal article" date="2015" name="Data Brief">
        <title>Shoot transcriptome of the giant reed, Arundo donax.</title>
        <authorList>
            <person name="Barrero R.A."/>
            <person name="Guerrero F.D."/>
            <person name="Moolhuijzen P."/>
            <person name="Goolsby J.A."/>
            <person name="Tidwell J."/>
            <person name="Bellgard S.E."/>
            <person name="Bellgard M.I."/>
        </authorList>
    </citation>
    <scope>NUCLEOTIDE SEQUENCE</scope>
    <source>
        <tissue evidence="2">Shoot tissue taken approximately 20 cm above the soil surface</tissue>
    </source>
</reference>
<feature type="transmembrane region" description="Helical" evidence="1">
    <location>
        <begin position="50"/>
        <end position="76"/>
    </location>
</feature>
<reference evidence="2" key="1">
    <citation type="submission" date="2014-09" db="EMBL/GenBank/DDBJ databases">
        <authorList>
            <person name="Magalhaes I.L.F."/>
            <person name="Oliveira U."/>
            <person name="Santos F.R."/>
            <person name="Vidigal T.H.D.A."/>
            <person name="Brescovit A.D."/>
            <person name="Santos A.J."/>
        </authorList>
    </citation>
    <scope>NUCLEOTIDE SEQUENCE</scope>
    <source>
        <tissue evidence="2">Shoot tissue taken approximately 20 cm above the soil surface</tissue>
    </source>
</reference>
<protein>
    <submittedName>
        <fullName evidence="2">Uncharacterized protein</fullName>
    </submittedName>
</protein>
<keyword evidence="1" id="KW-1133">Transmembrane helix</keyword>
<name>A0A0A9G1K8_ARUDO</name>
<accession>A0A0A9G1K8</accession>
<keyword evidence="1" id="KW-0812">Transmembrane</keyword>